<feature type="compositionally biased region" description="Basic and acidic residues" evidence="1">
    <location>
        <begin position="106"/>
        <end position="116"/>
    </location>
</feature>
<dbReference type="RefSeq" id="WP_145852838.1">
    <property type="nucleotide sequence ID" value="NZ_RPFW01000002.1"/>
</dbReference>
<dbReference type="EMBL" id="RPFW01000002">
    <property type="protein sequence ID" value="TVZ05134.1"/>
    <property type="molecule type" value="Genomic_DNA"/>
</dbReference>
<evidence type="ECO:0000313" key="3">
    <source>
        <dbReference type="Proteomes" id="UP000460272"/>
    </source>
</evidence>
<dbReference type="AlphaFoldDB" id="A0A6P2C191"/>
<gene>
    <name evidence="2" type="ORF">EAS64_11060</name>
</gene>
<comment type="caution">
    <text evidence="2">The sequence shown here is derived from an EMBL/GenBank/DDBJ whole genome shotgun (WGS) entry which is preliminary data.</text>
</comment>
<accession>A0A6P2C191</accession>
<dbReference type="OrthoDB" id="4559210at2"/>
<feature type="region of interest" description="Disordered" evidence="1">
    <location>
        <begin position="106"/>
        <end position="132"/>
    </location>
</feature>
<dbReference type="Proteomes" id="UP000460272">
    <property type="component" value="Unassembled WGS sequence"/>
</dbReference>
<name>A0A6P2C191_9ACTN</name>
<sequence length="132" mass="14295">MEQRQPSEAEAVIRGAILAESLKVGTGFDGHGMRVIRCARYEVTGAADYQPPIWTLIEFEAAASISDALASDLADSLLSPGWYANWNSDTEATVVFPGKVFRYPRGDQAGRGEAQAHGRSVGVPEPQLDWTD</sequence>
<evidence type="ECO:0000256" key="1">
    <source>
        <dbReference type="SAM" id="MobiDB-lite"/>
    </source>
</evidence>
<evidence type="ECO:0000313" key="2">
    <source>
        <dbReference type="EMBL" id="TVZ05134.1"/>
    </source>
</evidence>
<proteinExistence type="predicted"/>
<keyword evidence="3" id="KW-1185">Reference proteome</keyword>
<reference evidence="2 3" key="1">
    <citation type="submission" date="2018-11" db="EMBL/GenBank/DDBJ databases">
        <title>Trebonia kvetii gen.nov., sp.nov., a novel acidophilic actinobacterium, and proposal of the new actinobacterial family Treboniaceae fam. nov.</title>
        <authorList>
            <person name="Rapoport D."/>
            <person name="Sagova-Mareckova M."/>
            <person name="Sedlacek I."/>
            <person name="Provaznik J."/>
            <person name="Kralova S."/>
            <person name="Pavlinic D."/>
            <person name="Benes V."/>
            <person name="Kopecky J."/>
        </authorList>
    </citation>
    <scope>NUCLEOTIDE SEQUENCE [LARGE SCALE GENOMIC DNA]</scope>
    <source>
        <strain evidence="2 3">15Tr583</strain>
    </source>
</reference>
<organism evidence="2 3">
    <name type="scientific">Trebonia kvetii</name>
    <dbReference type="NCBI Taxonomy" id="2480626"/>
    <lineage>
        <taxon>Bacteria</taxon>
        <taxon>Bacillati</taxon>
        <taxon>Actinomycetota</taxon>
        <taxon>Actinomycetes</taxon>
        <taxon>Streptosporangiales</taxon>
        <taxon>Treboniaceae</taxon>
        <taxon>Trebonia</taxon>
    </lineage>
</organism>
<protein>
    <submittedName>
        <fullName evidence="2">Uncharacterized protein</fullName>
    </submittedName>
</protein>